<dbReference type="PRINTS" id="PR00081">
    <property type="entry name" value="GDHRDH"/>
</dbReference>
<dbReference type="InterPro" id="IPR051911">
    <property type="entry name" value="SDR_oxidoreductase"/>
</dbReference>
<name>A0A8R2FED1_ACYPI</name>
<accession>A0A8R2FED1</accession>
<keyword evidence="2" id="KW-0560">Oxidoreductase</keyword>
<dbReference type="PROSITE" id="PS00061">
    <property type="entry name" value="ADH_SHORT"/>
    <property type="match status" value="1"/>
</dbReference>
<dbReference type="PANTHER" id="PTHR43976:SF16">
    <property type="entry name" value="SHORT-CHAIN DEHYDROGENASE_REDUCTASE FAMILY PROTEIN"/>
    <property type="match status" value="1"/>
</dbReference>
<dbReference type="InterPro" id="IPR020904">
    <property type="entry name" value="Sc_DH/Rdtase_CS"/>
</dbReference>
<comment type="similarity">
    <text evidence="1">Belongs to the short-chain dehydrogenases/reductases (SDR) family.</text>
</comment>
<dbReference type="PANTHER" id="PTHR43976">
    <property type="entry name" value="SHORT CHAIN DEHYDROGENASE"/>
    <property type="match status" value="1"/>
</dbReference>
<dbReference type="InterPro" id="IPR036291">
    <property type="entry name" value="NAD(P)-bd_dom_sf"/>
</dbReference>
<dbReference type="InterPro" id="IPR002347">
    <property type="entry name" value="SDR_fam"/>
</dbReference>
<protein>
    <submittedName>
        <fullName evidence="3">Uncharacterized protein</fullName>
    </submittedName>
</protein>
<evidence type="ECO:0000313" key="3">
    <source>
        <dbReference type="EnsemblMetazoa" id="XP_008188797.1"/>
    </source>
</evidence>
<reference evidence="3" key="1">
    <citation type="submission" date="2022-06" db="UniProtKB">
        <authorList>
            <consortium name="EnsemblMetazoa"/>
        </authorList>
    </citation>
    <scope>IDENTIFICATION</scope>
</reference>
<dbReference type="Pfam" id="PF00106">
    <property type="entry name" value="adh_short"/>
    <property type="match status" value="1"/>
</dbReference>
<dbReference type="AlphaFoldDB" id="A0A8R2FED1"/>
<dbReference type="SUPFAM" id="SSF51735">
    <property type="entry name" value="NAD(P)-binding Rossmann-fold domains"/>
    <property type="match status" value="1"/>
</dbReference>
<proteinExistence type="inferred from homology"/>
<evidence type="ECO:0000256" key="2">
    <source>
        <dbReference type="ARBA" id="ARBA00023002"/>
    </source>
</evidence>
<dbReference type="Gene3D" id="3.40.50.720">
    <property type="entry name" value="NAD(P)-binding Rossmann-like Domain"/>
    <property type="match status" value="1"/>
</dbReference>
<dbReference type="GO" id="GO:0016491">
    <property type="term" value="F:oxidoreductase activity"/>
    <property type="evidence" value="ECO:0007669"/>
    <property type="project" value="UniProtKB-KW"/>
</dbReference>
<dbReference type="EnsemblMetazoa" id="XM_008190575.1">
    <property type="protein sequence ID" value="XP_008188797.1"/>
    <property type="gene ID" value="LOC103311045"/>
</dbReference>
<organism evidence="3">
    <name type="scientific">Acyrthosiphon pisum</name>
    <name type="common">Pea aphid</name>
    <dbReference type="NCBI Taxonomy" id="7029"/>
    <lineage>
        <taxon>Eukaryota</taxon>
        <taxon>Metazoa</taxon>
        <taxon>Ecdysozoa</taxon>
        <taxon>Arthropoda</taxon>
        <taxon>Hexapoda</taxon>
        <taxon>Insecta</taxon>
        <taxon>Pterygota</taxon>
        <taxon>Neoptera</taxon>
        <taxon>Paraneoptera</taxon>
        <taxon>Hemiptera</taxon>
        <taxon>Sternorrhyncha</taxon>
        <taxon>Aphidomorpha</taxon>
        <taxon>Aphidoidea</taxon>
        <taxon>Aphididae</taxon>
        <taxon>Macrosiphini</taxon>
        <taxon>Acyrthosiphon</taxon>
    </lineage>
</organism>
<evidence type="ECO:0000256" key="1">
    <source>
        <dbReference type="ARBA" id="ARBA00006484"/>
    </source>
</evidence>
<sequence>MAINGRNLQILANYCAAAADAMAFTLMRTAHSTFVKETEDFSLAGFIGFASSGYYSASKHAVEGWSDSLAVEATPLGIHVTCVEPGPFRTDWAGRSLHQTPSILPEYADTAAARMKATSEYSGTQAGDPARAATAMIAITEHDNPPRHLVMGAWGYEAVTNKLKERLAQIEAWKQTSIDTDFPS</sequence>